<feature type="domain" description="Type VII secretion system protein EccE" evidence="9">
    <location>
        <begin position="154"/>
        <end position="249"/>
    </location>
</feature>
<evidence type="ECO:0000256" key="4">
    <source>
        <dbReference type="ARBA" id="ARBA00022692"/>
    </source>
</evidence>
<evidence type="ECO:0000313" key="10">
    <source>
        <dbReference type="EMBL" id="GAA5062195.1"/>
    </source>
</evidence>
<keyword evidence="11" id="KW-1185">Reference proteome</keyword>
<protein>
    <recommendedName>
        <fullName evidence="9">Type VII secretion system protein EccE domain-containing protein</fullName>
    </recommendedName>
</protein>
<keyword evidence="6 8" id="KW-0472">Membrane</keyword>
<comment type="caution">
    <text evidence="10">The sequence shown here is derived from an EMBL/GenBank/DDBJ whole genome shotgun (WGS) entry which is preliminary data.</text>
</comment>
<evidence type="ECO:0000256" key="3">
    <source>
        <dbReference type="ARBA" id="ARBA00022475"/>
    </source>
</evidence>
<keyword evidence="4 8" id="KW-0812">Transmembrane</keyword>
<evidence type="ECO:0000256" key="1">
    <source>
        <dbReference type="ARBA" id="ARBA00004236"/>
    </source>
</evidence>
<evidence type="ECO:0000256" key="2">
    <source>
        <dbReference type="ARBA" id="ARBA00007759"/>
    </source>
</evidence>
<evidence type="ECO:0000256" key="6">
    <source>
        <dbReference type="ARBA" id="ARBA00023136"/>
    </source>
</evidence>
<evidence type="ECO:0000313" key="11">
    <source>
        <dbReference type="Proteomes" id="UP001500603"/>
    </source>
</evidence>
<dbReference type="Pfam" id="PF11203">
    <property type="entry name" value="EccE"/>
    <property type="match status" value="1"/>
</dbReference>
<dbReference type="Proteomes" id="UP001500603">
    <property type="component" value="Unassembled WGS sequence"/>
</dbReference>
<accession>A0ABP9KRU5</accession>
<comment type="similarity">
    <text evidence="2">Belongs to the EccE family.</text>
</comment>
<evidence type="ECO:0000256" key="7">
    <source>
        <dbReference type="SAM" id="MobiDB-lite"/>
    </source>
</evidence>
<dbReference type="EMBL" id="BAABJM010000005">
    <property type="protein sequence ID" value="GAA5062195.1"/>
    <property type="molecule type" value="Genomic_DNA"/>
</dbReference>
<dbReference type="InterPro" id="IPR050051">
    <property type="entry name" value="EccE_dom"/>
</dbReference>
<reference evidence="11" key="1">
    <citation type="journal article" date="2019" name="Int. J. Syst. Evol. Microbiol.">
        <title>The Global Catalogue of Microorganisms (GCM) 10K type strain sequencing project: providing services to taxonomists for standard genome sequencing and annotation.</title>
        <authorList>
            <consortium name="The Broad Institute Genomics Platform"/>
            <consortium name="The Broad Institute Genome Sequencing Center for Infectious Disease"/>
            <person name="Wu L."/>
            <person name="Ma J."/>
        </authorList>
    </citation>
    <scope>NUCLEOTIDE SEQUENCE [LARGE SCALE GENOMIC DNA]</scope>
    <source>
        <strain evidence="11">JCM 18298</strain>
    </source>
</reference>
<evidence type="ECO:0000256" key="8">
    <source>
        <dbReference type="SAM" id="Phobius"/>
    </source>
</evidence>
<proteinExistence type="inferred from homology"/>
<dbReference type="InterPro" id="IPR021368">
    <property type="entry name" value="T7SS_EccE"/>
</dbReference>
<keyword evidence="5 8" id="KW-1133">Transmembrane helix</keyword>
<feature type="region of interest" description="Disordered" evidence="7">
    <location>
        <begin position="528"/>
        <end position="551"/>
    </location>
</feature>
<gene>
    <name evidence="10" type="ORF">GCM10023318_45490</name>
</gene>
<name>A0ABP9KRU5_9NOCA</name>
<organism evidence="10 11">
    <name type="scientific">Nocardia callitridis</name>
    <dbReference type="NCBI Taxonomy" id="648753"/>
    <lineage>
        <taxon>Bacteria</taxon>
        <taxon>Bacillati</taxon>
        <taxon>Actinomycetota</taxon>
        <taxon>Actinomycetes</taxon>
        <taxon>Mycobacteriales</taxon>
        <taxon>Nocardiaceae</taxon>
        <taxon>Nocardia</taxon>
    </lineage>
</organism>
<evidence type="ECO:0000259" key="9">
    <source>
        <dbReference type="Pfam" id="PF11203"/>
    </source>
</evidence>
<dbReference type="NCBIfam" id="TIGR03923">
    <property type="entry name" value="T7SS_EccE"/>
    <property type="match status" value="1"/>
</dbReference>
<comment type="subcellular location">
    <subcellularLocation>
        <location evidence="1">Cell membrane</location>
    </subcellularLocation>
</comment>
<evidence type="ECO:0000256" key="5">
    <source>
        <dbReference type="ARBA" id="ARBA00022989"/>
    </source>
</evidence>
<sequence>MLVRLFTHAPWWVGAVVLVGLVVMVTVRVAGRTAARWLIDWAEYRFGHEARARERTKPARLVDVQVAAGVCGVHEAGTTVVAMIQLAPDLDLPTVIADHTLYTEDTIPVRMLLPMLDQFGIHVDIDIVTTGQRVRQTGSYSMLYDQLIGTHPVVGERLTWLVVRLDQERNLHTLSKRGLCAEVAPKAVASAAHRIAGRLRERGIAAHVLPASALRDATRQLHAGVELTDLRETWSCLESSVPGRTVTSFLIDWDKLDGAELDDCWSWNRGRTTMVVSLTSSAVGPRALVRFVGPPVSDSLPAYLRTLNGGQSQALLASLPASVTTHALRPDAGTADVAAEEFAADLAVSIGPNGQILGAISGQPRHTLALPLFDPVRYNPRHRTIDVQAKLPVVQQILLRAMVVGAEVEIHSSRPNNWRQLVAAVGDPRSLRLAAEPTPTEGADGGADYESAATIAVFDRVPPRGSQAHTTLTISEPGSTRRRAADLSISQVGAAAIDVGIPMRTVRVDLIEPRGETRYFDAVEEQPAIGAGPSEASAPVAVGQPGGRRVS</sequence>
<feature type="transmembrane region" description="Helical" evidence="8">
    <location>
        <begin position="12"/>
        <end position="31"/>
    </location>
</feature>
<keyword evidence="3" id="KW-1003">Cell membrane</keyword>